<keyword evidence="7" id="KW-1185">Reference proteome</keyword>
<dbReference type="Gene3D" id="2.60.40.10">
    <property type="entry name" value="Immunoglobulins"/>
    <property type="match status" value="1"/>
</dbReference>
<accession>A0A5K7X973</accession>
<dbReference type="RefSeq" id="WP_152098789.1">
    <property type="nucleotide sequence ID" value="NZ_AP021861.1"/>
</dbReference>
<proteinExistence type="predicted"/>
<keyword evidence="2" id="KW-0964">Secreted</keyword>
<dbReference type="NCBIfam" id="TIGR02595">
    <property type="entry name" value="PEP_CTERM"/>
    <property type="match status" value="1"/>
</dbReference>
<organism evidence="6 7">
    <name type="scientific">Lacipirellula parvula</name>
    <dbReference type="NCBI Taxonomy" id="2650471"/>
    <lineage>
        <taxon>Bacteria</taxon>
        <taxon>Pseudomonadati</taxon>
        <taxon>Planctomycetota</taxon>
        <taxon>Planctomycetia</taxon>
        <taxon>Pirellulales</taxon>
        <taxon>Lacipirellulaceae</taxon>
        <taxon>Lacipirellula</taxon>
    </lineage>
</organism>
<dbReference type="KEGG" id="lpav:PLANPX_2517"/>
<name>A0A5K7X973_9BACT</name>
<dbReference type="Pfam" id="PF17210">
    <property type="entry name" value="SdrD_B"/>
    <property type="match status" value="1"/>
</dbReference>
<evidence type="ECO:0000313" key="6">
    <source>
        <dbReference type="EMBL" id="BBO32905.1"/>
    </source>
</evidence>
<dbReference type="InterPro" id="IPR013424">
    <property type="entry name" value="Ice-binding_C"/>
</dbReference>
<dbReference type="EMBL" id="AP021861">
    <property type="protein sequence ID" value="BBO32905.1"/>
    <property type="molecule type" value="Genomic_DNA"/>
</dbReference>
<feature type="chain" id="PRO_5024931108" description="SD-repeat containing protein B domain-containing protein" evidence="4">
    <location>
        <begin position="31"/>
        <end position="215"/>
    </location>
</feature>
<dbReference type="GO" id="GO:0005576">
    <property type="term" value="C:extracellular region"/>
    <property type="evidence" value="ECO:0007669"/>
    <property type="project" value="UniProtKB-SubCell"/>
</dbReference>
<evidence type="ECO:0000256" key="3">
    <source>
        <dbReference type="ARBA" id="ARBA00022729"/>
    </source>
</evidence>
<dbReference type="Proteomes" id="UP000326837">
    <property type="component" value="Chromosome"/>
</dbReference>
<feature type="domain" description="SD-repeat containing protein B" evidence="5">
    <location>
        <begin position="37"/>
        <end position="122"/>
    </location>
</feature>
<comment type="subcellular location">
    <subcellularLocation>
        <location evidence="1">Secreted</location>
    </subcellularLocation>
</comment>
<sequence length="215" mass="23260">MIFRHRWGRRALAATCACLAATLFASNALAVSQLSGYTYVDRYNDGILLFSDAPHPDLVIPNVEIKLYSVSGMTETLLSTVVTSDIGLYSFTNLAAGTYSIRQTHPFQYLDGIDTLGTIRNLNNNNVPPGANIGTLAADAFTNIVLPDNARGEMYNFGERGLLAQYASKRNLLGSAPPPQYAPDPEVLPEPATASLFALGGMGMLAMKRRASRKR</sequence>
<evidence type="ECO:0000256" key="4">
    <source>
        <dbReference type="SAM" id="SignalP"/>
    </source>
</evidence>
<keyword evidence="3 4" id="KW-0732">Signal</keyword>
<feature type="signal peptide" evidence="4">
    <location>
        <begin position="1"/>
        <end position="30"/>
    </location>
</feature>
<evidence type="ECO:0000259" key="5">
    <source>
        <dbReference type="Pfam" id="PF17210"/>
    </source>
</evidence>
<dbReference type="InterPro" id="IPR033764">
    <property type="entry name" value="Sdr_B"/>
</dbReference>
<evidence type="ECO:0000256" key="2">
    <source>
        <dbReference type="ARBA" id="ARBA00022525"/>
    </source>
</evidence>
<gene>
    <name evidence="6" type="ORF">PLANPX_2517</name>
</gene>
<dbReference type="SUPFAM" id="SSF117074">
    <property type="entry name" value="Hypothetical protein PA1324"/>
    <property type="match status" value="1"/>
</dbReference>
<evidence type="ECO:0000313" key="7">
    <source>
        <dbReference type="Proteomes" id="UP000326837"/>
    </source>
</evidence>
<protein>
    <recommendedName>
        <fullName evidence="5">SD-repeat containing protein B domain-containing protein</fullName>
    </recommendedName>
</protein>
<evidence type="ECO:0000256" key="1">
    <source>
        <dbReference type="ARBA" id="ARBA00004613"/>
    </source>
</evidence>
<dbReference type="InterPro" id="IPR013783">
    <property type="entry name" value="Ig-like_fold"/>
</dbReference>
<dbReference type="AlphaFoldDB" id="A0A5K7X973"/>
<reference evidence="7" key="1">
    <citation type="submission" date="2019-10" db="EMBL/GenBank/DDBJ databases">
        <title>Lacipirellula parvula gen. nov., sp. nov., representing a lineage of planctomycetes widespread in freshwater anoxic habitats, and description of the family Lacipirellulaceae.</title>
        <authorList>
            <person name="Dedysh S.N."/>
            <person name="Kulichevskaya I.S."/>
            <person name="Beletsky A.V."/>
            <person name="Rakitin A.L."/>
            <person name="Mardanov A.V."/>
            <person name="Ivanova A.A."/>
            <person name="Saltykova V.X."/>
            <person name="Rijpstra W.I.C."/>
            <person name="Sinninghe Damste J.S."/>
            <person name="Ravin N.V."/>
        </authorList>
    </citation>
    <scope>NUCLEOTIDE SEQUENCE [LARGE SCALE GENOMIC DNA]</scope>
    <source>
        <strain evidence="7">PX69</strain>
    </source>
</reference>